<protein>
    <submittedName>
        <fullName evidence="1">Uncharacterized protein</fullName>
    </submittedName>
</protein>
<organism evidence="1 2">
    <name type="scientific">Saccharolobus shibatae (strain ATCC 51178 / DSM 5389 / JCM 8931 / NBRC 15437 / B12)</name>
    <name type="common">Sulfolobus shibatae</name>
    <dbReference type="NCBI Taxonomy" id="523848"/>
    <lineage>
        <taxon>Archaea</taxon>
        <taxon>Thermoproteota</taxon>
        <taxon>Thermoprotei</taxon>
        <taxon>Sulfolobales</taxon>
        <taxon>Sulfolobaceae</taxon>
        <taxon>Saccharolobus</taxon>
    </lineage>
</organism>
<gene>
    <name evidence="1" type="ORF">J5U23_00041</name>
</gene>
<dbReference type="AlphaFoldDB" id="A0A8F5BKX2"/>
<accession>A0A8F5BKX2</accession>
<name>A0A8F5BKX2_SACSH</name>
<evidence type="ECO:0000313" key="2">
    <source>
        <dbReference type="Proteomes" id="UP000694018"/>
    </source>
</evidence>
<evidence type="ECO:0000313" key="1">
    <source>
        <dbReference type="EMBL" id="QXJ27186.1"/>
    </source>
</evidence>
<proteinExistence type="predicted"/>
<sequence length="40" mass="4876">MIYNYLSKARLNIIEKRLNFMIEEARGLKNHLTFISKFMK</sequence>
<dbReference type="EMBL" id="CP077717">
    <property type="protein sequence ID" value="QXJ27186.1"/>
    <property type="molecule type" value="Genomic_DNA"/>
</dbReference>
<dbReference type="KEGG" id="sshi:J5U23_00041"/>
<reference evidence="1" key="1">
    <citation type="journal article" date="2021" name="Environ. Microbiol.">
        <title>New insights into the diversity and evolution of the archaeal mobilome from three complete genomes of Saccharolobus shibatae.</title>
        <authorList>
            <person name="Medvedeva S."/>
            <person name="Brandt D."/>
            <person name="Cvirkaite-Krupovic V."/>
            <person name="Liu Y."/>
            <person name="Severinov K."/>
            <person name="Ishino S."/>
            <person name="Ishino Y."/>
            <person name="Prangishvili D."/>
            <person name="Kalinowski J."/>
            <person name="Krupovic M."/>
        </authorList>
    </citation>
    <scope>NUCLEOTIDE SEQUENCE</scope>
    <source>
        <strain evidence="1">B12</strain>
    </source>
</reference>
<dbReference type="Proteomes" id="UP000694018">
    <property type="component" value="Chromosome"/>
</dbReference>